<dbReference type="KEGG" id="lbe:MOO44_08470"/>
<name>A0A976RS68_9LACO</name>
<keyword evidence="1" id="KW-0812">Transmembrane</keyword>
<dbReference type="Pfam" id="PF04657">
    <property type="entry name" value="DMT_YdcZ"/>
    <property type="match status" value="2"/>
</dbReference>
<feature type="transmembrane region" description="Helical" evidence="1">
    <location>
        <begin position="158"/>
        <end position="177"/>
    </location>
</feature>
<feature type="transmembrane region" description="Helical" evidence="1">
    <location>
        <begin position="282"/>
        <end position="301"/>
    </location>
</feature>
<dbReference type="GO" id="GO:0005886">
    <property type="term" value="C:plasma membrane"/>
    <property type="evidence" value="ECO:0007669"/>
    <property type="project" value="TreeGrafter"/>
</dbReference>
<feature type="transmembrane region" description="Helical" evidence="1">
    <location>
        <begin position="227"/>
        <end position="244"/>
    </location>
</feature>
<dbReference type="PANTHER" id="PTHR34821">
    <property type="entry name" value="INNER MEMBRANE PROTEIN YDCZ"/>
    <property type="match status" value="1"/>
</dbReference>
<reference evidence="2" key="1">
    <citation type="journal article" date="2022" name="Int. J. Syst. Evol. Microbiol.">
        <title>Apilactobacillus apisilvae sp. nov., Nicolia spurrieriana gen. nov. sp. nov., Bombilactobacillus folatiphilus sp. nov. and Bombilactobacillus thymidiniphilus sp. nov., four new lactic acid bacterial isolates from stingless bees Tetragonula carbonaria and Austroplebeia australis.</title>
        <authorList>
            <person name="Oliphant S.A."/>
            <person name="Watson-Haigh N.S."/>
            <person name="Sumby K.M."/>
            <person name="Gardner J."/>
            <person name="Groom S."/>
            <person name="Jiranek V."/>
        </authorList>
    </citation>
    <scope>NUCLEOTIDE SEQUENCE</scope>
    <source>
        <strain evidence="2">SGEP1_A5</strain>
    </source>
</reference>
<evidence type="ECO:0000313" key="3">
    <source>
        <dbReference type="Proteomes" id="UP000831181"/>
    </source>
</evidence>
<dbReference type="EMBL" id="CP093361">
    <property type="protein sequence ID" value="UQS86883.1"/>
    <property type="molecule type" value="Genomic_DNA"/>
</dbReference>
<organism evidence="2 3">
    <name type="scientific">Nicoliella spurrieriana</name>
    <dbReference type="NCBI Taxonomy" id="2925830"/>
    <lineage>
        <taxon>Bacteria</taxon>
        <taxon>Bacillati</taxon>
        <taxon>Bacillota</taxon>
        <taxon>Bacilli</taxon>
        <taxon>Lactobacillales</taxon>
        <taxon>Lactobacillaceae</taxon>
        <taxon>Nicoliella</taxon>
    </lineage>
</organism>
<feature type="transmembrane region" description="Helical" evidence="1">
    <location>
        <begin position="183"/>
        <end position="206"/>
    </location>
</feature>
<proteinExistence type="predicted"/>
<dbReference type="AlphaFoldDB" id="A0A976RS68"/>
<dbReference type="Proteomes" id="UP000831181">
    <property type="component" value="Chromosome"/>
</dbReference>
<feature type="transmembrane region" description="Helical" evidence="1">
    <location>
        <begin position="126"/>
        <end position="146"/>
    </location>
</feature>
<accession>A0A976RS68</accession>
<feature type="transmembrane region" description="Helical" evidence="1">
    <location>
        <begin position="99"/>
        <end position="120"/>
    </location>
</feature>
<sequence>MPYLFGIIAGLVLPVQTSINTKLKNTLRGGPFFASMVSFVIGTLSLLIVNLIEGNSLLVPVNTFTTEPVWIWFGGALGVVGLTANIIIFPYLGAVQTVVMPILGQILMGMLIDNFGLFAAPVHHFTLLRLLGIIILLAGIFMIVIKREPAASSHKSKLPWQLIGLVAGMFQASQAPINGHLGILIGSPTHAALISFFVGAVILLIIGGISEHGYQKVKNAFSHGHPWWVLSGGALGAIYVLANADISPIIGAGTAVILALLGNLFGSVIFDKYGIMGASKKHITIVQYLGIVVMFLGVVIVKLF</sequence>
<keyword evidence="1" id="KW-0472">Membrane</keyword>
<protein>
    <submittedName>
        <fullName evidence="2">DMT family transporter</fullName>
    </submittedName>
</protein>
<dbReference type="PANTHER" id="PTHR34821:SF2">
    <property type="entry name" value="INNER MEMBRANE PROTEIN YDCZ"/>
    <property type="match status" value="1"/>
</dbReference>
<feature type="transmembrane region" description="Helical" evidence="1">
    <location>
        <begin position="250"/>
        <end position="270"/>
    </location>
</feature>
<evidence type="ECO:0000256" key="1">
    <source>
        <dbReference type="SAM" id="Phobius"/>
    </source>
</evidence>
<feature type="transmembrane region" description="Helical" evidence="1">
    <location>
        <begin position="69"/>
        <end position="92"/>
    </location>
</feature>
<feature type="transmembrane region" description="Helical" evidence="1">
    <location>
        <begin position="32"/>
        <end position="49"/>
    </location>
</feature>
<keyword evidence="3" id="KW-1185">Reference proteome</keyword>
<dbReference type="InterPro" id="IPR006750">
    <property type="entry name" value="YdcZ"/>
</dbReference>
<evidence type="ECO:0000313" key="2">
    <source>
        <dbReference type="EMBL" id="UQS86883.1"/>
    </source>
</evidence>
<gene>
    <name evidence="2" type="ORF">MOO44_08470</name>
</gene>
<dbReference type="RefSeq" id="WP_260116683.1">
    <property type="nucleotide sequence ID" value="NZ_CP093361.1"/>
</dbReference>
<keyword evidence="1" id="KW-1133">Transmembrane helix</keyword>